<dbReference type="InterPro" id="IPR011013">
    <property type="entry name" value="Gal_mutarotase_sf_dom"/>
</dbReference>
<dbReference type="AlphaFoldDB" id="A0A8G2F443"/>
<evidence type="ECO:0000313" key="5">
    <source>
        <dbReference type="Proteomes" id="UP000236725"/>
    </source>
</evidence>
<dbReference type="EMBL" id="FNVS01000002">
    <property type="protein sequence ID" value="SEF54816.1"/>
    <property type="molecule type" value="Genomic_DNA"/>
</dbReference>
<dbReference type="SUPFAM" id="SSF74650">
    <property type="entry name" value="Galactose mutarotase-like"/>
    <property type="match status" value="1"/>
</dbReference>
<dbReference type="GO" id="GO:0030246">
    <property type="term" value="F:carbohydrate binding"/>
    <property type="evidence" value="ECO:0007669"/>
    <property type="project" value="InterPro"/>
</dbReference>
<evidence type="ECO:0000256" key="3">
    <source>
        <dbReference type="ARBA" id="ARBA00022837"/>
    </source>
</evidence>
<evidence type="ECO:0000313" key="4">
    <source>
        <dbReference type="EMBL" id="SEF54816.1"/>
    </source>
</evidence>
<keyword evidence="3" id="KW-0106">Calcium</keyword>
<dbReference type="InterPro" id="IPR014718">
    <property type="entry name" value="GH-type_carb-bd"/>
</dbReference>
<sequence length="295" mass="34068">MKTLTDELLTIQVAERGAELSSIVSNKTGKEYLWQADPVFWKRHSPVLFPIVGSLWNNEYRYQGITYKLSQHGFARDKDFTLLSESATEIRFGLESNEETLELYPFPFILEIGYLLHENKIDVLWKVKNTGHKDMYFQIGAHPAFYYPDFNSEKEKRGYLSFDKKEGVEYILISEKGCVSPDKYSLALQEGLLPLDIHTFDNDALIFEDSQLKKVALLDKDRNPYVTLHFTAPVVGLWSPPAKNAPFVCIEPWYGRCDSVYFNGDYKDKDWIQHLLPGATFDAHYTIEIGLKDKL</sequence>
<proteinExistence type="predicted"/>
<reference evidence="4 5" key="1">
    <citation type="submission" date="2016-10" db="EMBL/GenBank/DDBJ databases">
        <authorList>
            <person name="Varghese N."/>
            <person name="Submissions S."/>
        </authorList>
    </citation>
    <scope>NUCLEOTIDE SEQUENCE [LARGE SCALE GENOMIC DNA]</scope>
    <source>
        <strain evidence="4 5">DSM 29073</strain>
    </source>
</reference>
<gene>
    <name evidence="4" type="ORF">SAMN05444001_102195</name>
</gene>
<accession>A0A8G2F443</accession>
<evidence type="ECO:0000256" key="1">
    <source>
        <dbReference type="ARBA" id="ARBA00001913"/>
    </source>
</evidence>
<dbReference type="Proteomes" id="UP000236725">
    <property type="component" value="Unassembled WGS sequence"/>
</dbReference>
<dbReference type="GO" id="GO:0005975">
    <property type="term" value="P:carbohydrate metabolic process"/>
    <property type="evidence" value="ECO:0007669"/>
    <property type="project" value="InterPro"/>
</dbReference>
<dbReference type="InterPro" id="IPR008183">
    <property type="entry name" value="Aldose_1/G6P_1-epimerase"/>
</dbReference>
<comment type="subunit">
    <text evidence="2">Monomer.</text>
</comment>
<dbReference type="Pfam" id="PF01263">
    <property type="entry name" value="Aldose_epim"/>
    <property type="match status" value="1"/>
</dbReference>
<protein>
    <submittedName>
        <fullName evidence="4">Galactose mutarotase</fullName>
    </submittedName>
</protein>
<dbReference type="Gene3D" id="2.70.98.10">
    <property type="match status" value="1"/>
</dbReference>
<dbReference type="InterPro" id="IPR037481">
    <property type="entry name" value="LacX"/>
</dbReference>
<keyword evidence="5" id="KW-1185">Reference proteome</keyword>
<dbReference type="CDD" id="cd09024">
    <property type="entry name" value="Aldose_epim_lacX"/>
    <property type="match status" value="1"/>
</dbReference>
<comment type="caution">
    <text evidence="4">The sequence shown here is derived from an EMBL/GenBank/DDBJ whole genome shotgun (WGS) entry which is preliminary data.</text>
</comment>
<evidence type="ECO:0000256" key="2">
    <source>
        <dbReference type="ARBA" id="ARBA00011245"/>
    </source>
</evidence>
<name>A0A8G2F443_9BACT</name>
<dbReference type="GO" id="GO:0016853">
    <property type="term" value="F:isomerase activity"/>
    <property type="evidence" value="ECO:0007669"/>
    <property type="project" value="InterPro"/>
</dbReference>
<dbReference type="PANTHER" id="PTHR11122">
    <property type="entry name" value="APOSPORY-ASSOCIATED PROTEIN C-RELATED"/>
    <property type="match status" value="1"/>
</dbReference>
<comment type="cofactor">
    <cofactor evidence="1">
        <name>Ca(2+)</name>
        <dbReference type="ChEBI" id="CHEBI:29108"/>
    </cofactor>
</comment>
<organism evidence="4 5">
    <name type="scientific">Parabacteroides chinchillae</name>
    <dbReference type="NCBI Taxonomy" id="871327"/>
    <lineage>
        <taxon>Bacteria</taxon>
        <taxon>Pseudomonadati</taxon>
        <taxon>Bacteroidota</taxon>
        <taxon>Bacteroidia</taxon>
        <taxon>Bacteroidales</taxon>
        <taxon>Tannerellaceae</taxon>
        <taxon>Parabacteroides</taxon>
    </lineage>
</organism>
<dbReference type="RefSeq" id="WP_103982468.1">
    <property type="nucleotide sequence ID" value="NZ_FNVS01000002.1"/>
</dbReference>
<dbReference type="PANTHER" id="PTHR11122:SF13">
    <property type="entry name" value="GLUCOSE-6-PHOSPHATE 1-EPIMERASE"/>
    <property type="match status" value="1"/>
</dbReference>